<keyword evidence="9" id="KW-1185">Reference proteome</keyword>
<accession>W4VK69</accession>
<dbReference type="UniPathway" id="UPA00253">
    <property type="reaction ID" value="UER00457"/>
</dbReference>
<keyword evidence="8" id="KW-0328">Glycosyltransferase</keyword>
<comment type="caution">
    <text evidence="8">The sequence shown here is derived from an EMBL/GenBank/DDBJ whole genome shotgun (WGS) entry which is preliminary data.</text>
</comment>
<evidence type="ECO:0000313" key="9">
    <source>
        <dbReference type="Proteomes" id="UP000019102"/>
    </source>
</evidence>
<dbReference type="SUPFAM" id="SSF51690">
    <property type="entry name" value="Nicotinate/Quinolinate PRTase C-terminal domain-like"/>
    <property type="match status" value="1"/>
</dbReference>
<dbReference type="GO" id="GO:0034355">
    <property type="term" value="P:NAD+ biosynthetic process via the salvage pathway"/>
    <property type="evidence" value="ECO:0007669"/>
    <property type="project" value="TreeGrafter"/>
</dbReference>
<feature type="domain" description="Nicotinate phosphoribosyltransferase C-terminal" evidence="7">
    <location>
        <begin position="100"/>
        <end position="208"/>
    </location>
</feature>
<dbReference type="GO" id="GO:0004516">
    <property type="term" value="F:nicotinate phosphoribosyltransferase activity"/>
    <property type="evidence" value="ECO:0007669"/>
    <property type="project" value="UniProtKB-EC"/>
</dbReference>
<reference evidence="8 9" key="1">
    <citation type="journal article" date="2014" name="Genome Announc.">
        <title>Draft Genome Sequence of the Boron-Tolerant and Moderately Halotolerant Bacterium Gracilibacillus boraciitolerans JCM 21714T.</title>
        <authorList>
            <person name="Ahmed I."/>
            <person name="Oshima K."/>
            <person name="Suda W."/>
            <person name="Kitamura K."/>
            <person name="Iida T."/>
            <person name="Ohmori Y."/>
            <person name="Fujiwara T."/>
            <person name="Hattori M."/>
            <person name="Ohkuma M."/>
        </authorList>
    </citation>
    <scope>NUCLEOTIDE SEQUENCE [LARGE SCALE GENOMIC DNA]</scope>
    <source>
        <strain evidence="8 9">JCM 21714</strain>
    </source>
</reference>
<evidence type="ECO:0000256" key="6">
    <source>
        <dbReference type="ARBA" id="ARBA00048668"/>
    </source>
</evidence>
<evidence type="ECO:0000256" key="1">
    <source>
        <dbReference type="ARBA" id="ARBA00004952"/>
    </source>
</evidence>
<dbReference type="EC" id="6.3.4.21" evidence="2"/>
<dbReference type="Gene3D" id="3.20.140.10">
    <property type="entry name" value="nicotinate phosphoribosyltransferase"/>
    <property type="match status" value="1"/>
</dbReference>
<sequence>MDSGDMAYLSKQARYMLDDAGFSDAKIIVSNDLDEYTILNLQAQGAKIDIYGIGTKVITAYDQAALGGVYKLVAIEDNGEMVDTIKISSNPEKVTTPGSKKVYRIINNVNGHSEGDYIALENENPQTEERLKMFHPVHTYISKFVTNFTAINLHQEIVVNGVINYSNPSLKEIQQYTISNMKLLWEEYKRTMNPEEYPVDLSEACWENKMNLIRDIKSKVKKVK</sequence>
<dbReference type="GO" id="GO:0005829">
    <property type="term" value="C:cytosol"/>
    <property type="evidence" value="ECO:0007669"/>
    <property type="project" value="TreeGrafter"/>
</dbReference>
<keyword evidence="3" id="KW-0597">Phosphoprotein</keyword>
<dbReference type="GO" id="GO:0016757">
    <property type="term" value="F:glycosyltransferase activity"/>
    <property type="evidence" value="ECO:0007669"/>
    <property type="project" value="UniProtKB-KW"/>
</dbReference>
<evidence type="ECO:0000259" key="7">
    <source>
        <dbReference type="Pfam" id="PF17956"/>
    </source>
</evidence>
<comment type="catalytic activity">
    <reaction evidence="6">
        <text>5-phospho-alpha-D-ribose 1-diphosphate + nicotinate + ATP + H2O = nicotinate beta-D-ribonucleotide + ADP + phosphate + diphosphate</text>
        <dbReference type="Rhea" id="RHEA:36163"/>
        <dbReference type="ChEBI" id="CHEBI:15377"/>
        <dbReference type="ChEBI" id="CHEBI:30616"/>
        <dbReference type="ChEBI" id="CHEBI:32544"/>
        <dbReference type="ChEBI" id="CHEBI:33019"/>
        <dbReference type="ChEBI" id="CHEBI:43474"/>
        <dbReference type="ChEBI" id="CHEBI:57502"/>
        <dbReference type="ChEBI" id="CHEBI:58017"/>
        <dbReference type="ChEBI" id="CHEBI:456216"/>
        <dbReference type="EC" id="6.3.4.21"/>
    </reaction>
</comment>
<dbReference type="EMBL" id="BAVS01000010">
    <property type="protein sequence ID" value="GAE93218.1"/>
    <property type="molecule type" value="Genomic_DNA"/>
</dbReference>
<dbReference type="PANTHER" id="PTHR11098:SF1">
    <property type="entry name" value="NICOTINATE PHOSPHORIBOSYLTRANSFERASE"/>
    <property type="match status" value="1"/>
</dbReference>
<dbReference type="InterPro" id="IPR007229">
    <property type="entry name" value="Nic_PRibTrfase-Fam"/>
</dbReference>
<comment type="pathway">
    <text evidence="1">Cofactor biosynthesis; NAD(+) biosynthesis; nicotinate D-ribonucleotide from nicotinate: step 1/1.</text>
</comment>
<name>W4VK69_9BACI</name>
<proteinExistence type="predicted"/>
<organism evidence="8 9">
    <name type="scientific">Gracilibacillus boraciitolerans JCM 21714</name>
    <dbReference type="NCBI Taxonomy" id="1298598"/>
    <lineage>
        <taxon>Bacteria</taxon>
        <taxon>Bacillati</taxon>
        <taxon>Bacillota</taxon>
        <taxon>Bacilli</taxon>
        <taxon>Bacillales</taxon>
        <taxon>Bacillaceae</taxon>
        <taxon>Gracilibacillus</taxon>
    </lineage>
</organism>
<evidence type="ECO:0000313" key="8">
    <source>
        <dbReference type="EMBL" id="GAE93218.1"/>
    </source>
</evidence>
<keyword evidence="8" id="KW-0808">Transferase</keyword>
<dbReference type="Gene3D" id="3.20.20.70">
    <property type="entry name" value="Aldolase class I"/>
    <property type="match status" value="1"/>
</dbReference>
<dbReference type="InterPro" id="IPR036068">
    <property type="entry name" value="Nicotinate_pribotase-like_C"/>
</dbReference>
<dbReference type="AlphaFoldDB" id="W4VK69"/>
<protein>
    <recommendedName>
        <fullName evidence="2">nicotinate phosphoribosyltransferase</fullName>
        <ecNumber evidence="2">6.3.4.21</ecNumber>
    </recommendedName>
</protein>
<dbReference type="Pfam" id="PF17956">
    <property type="entry name" value="NAPRTase_C"/>
    <property type="match status" value="1"/>
</dbReference>
<dbReference type="Proteomes" id="UP000019102">
    <property type="component" value="Unassembled WGS sequence"/>
</dbReference>
<dbReference type="STRING" id="1298598.JCM21714_2273"/>
<dbReference type="InterPro" id="IPR041619">
    <property type="entry name" value="NAPRTase_C"/>
</dbReference>
<dbReference type="PANTHER" id="PTHR11098">
    <property type="entry name" value="NICOTINATE PHOSPHORIBOSYLTRANSFERASE"/>
    <property type="match status" value="1"/>
</dbReference>
<evidence type="ECO:0000256" key="2">
    <source>
        <dbReference type="ARBA" id="ARBA00013236"/>
    </source>
</evidence>
<keyword evidence="5" id="KW-0662">Pyridine nucleotide biosynthesis</keyword>
<dbReference type="eggNOG" id="COG1488">
    <property type="taxonomic scope" value="Bacteria"/>
</dbReference>
<evidence type="ECO:0000256" key="5">
    <source>
        <dbReference type="ARBA" id="ARBA00022642"/>
    </source>
</evidence>
<evidence type="ECO:0000256" key="4">
    <source>
        <dbReference type="ARBA" id="ARBA00022598"/>
    </source>
</evidence>
<gene>
    <name evidence="8" type="ORF">JCM21714_2273</name>
</gene>
<keyword evidence="4" id="KW-0436">Ligase</keyword>
<evidence type="ECO:0000256" key="3">
    <source>
        <dbReference type="ARBA" id="ARBA00022553"/>
    </source>
</evidence>
<dbReference type="InterPro" id="IPR013785">
    <property type="entry name" value="Aldolase_TIM"/>
</dbReference>